<keyword evidence="2" id="KW-0408">Iron</keyword>
<evidence type="ECO:0000256" key="1">
    <source>
        <dbReference type="ARBA" id="ARBA00022737"/>
    </source>
</evidence>
<dbReference type="Proteomes" id="UP000279236">
    <property type="component" value="Unassembled WGS sequence"/>
</dbReference>
<keyword evidence="1" id="KW-0677">Repeat</keyword>
<dbReference type="RefSeq" id="XP_028479149.1">
    <property type="nucleotide sequence ID" value="XM_028620177.1"/>
</dbReference>
<dbReference type="OrthoDB" id="10250130at2759"/>
<dbReference type="PANTHER" id="PTHR47435:SF4">
    <property type="entry name" value="KELCH REPEAT PROTEIN (AFU_ORTHOLOGUE AFUA_5G12780)"/>
    <property type="match status" value="1"/>
</dbReference>
<evidence type="ECO:0000313" key="4">
    <source>
        <dbReference type="Proteomes" id="UP000279236"/>
    </source>
</evidence>
<dbReference type="SUPFAM" id="SSF117281">
    <property type="entry name" value="Kelch motif"/>
    <property type="match status" value="2"/>
</dbReference>
<sequence length="310" mass="31998">MTKATWTRIAAPDLTRSSQSVSVVGPHVYIFGGEIQPREPVDNAVHVVDIATGAYNKIDADSAPTPRVGHTAAVIGNTIYVFSGRGGPEMTPIDEGGAVHAFDTSTKTWQTLTPADPSAPYPAARSYHCSTATPTAVIVHAGCGDAATGRLNDVWSFSPATRAWTKLPDAPGAPRGGATIAHAAGKLYRFGGFNGTTEVGGAIDVLALDAGEWSSLVFGEQEGLSREAVGDLTKGAAAGPGHRSVSGLHSVGDDKLVLLFGEGKPSITGGHDAAGNFWDDVWAYSPATDTWSEVEAGQGPAARGWFASDS</sequence>
<accession>A0A427Y5L7</accession>
<dbReference type="Pfam" id="PF24681">
    <property type="entry name" value="Kelch_KLHDC2_KLHL20_DRC7"/>
    <property type="match status" value="1"/>
</dbReference>
<protein>
    <recommendedName>
        <fullName evidence="5">Leucine-zipper-like transcriptional regulator 1</fullName>
    </recommendedName>
</protein>
<dbReference type="Pfam" id="PF01344">
    <property type="entry name" value="Kelch_1"/>
    <property type="match status" value="1"/>
</dbReference>
<dbReference type="EMBL" id="RSCE01000002">
    <property type="protein sequence ID" value="RSH86364.1"/>
    <property type="molecule type" value="Genomic_DNA"/>
</dbReference>
<dbReference type="GeneID" id="39589156"/>
<dbReference type="AlphaFoldDB" id="A0A427Y5L7"/>
<dbReference type="PANTHER" id="PTHR47435">
    <property type="entry name" value="KELCH REPEAT PROTEIN (AFU_ORTHOLOGUE AFUA_5G12780)"/>
    <property type="match status" value="1"/>
</dbReference>
<keyword evidence="4" id="KW-1185">Reference proteome</keyword>
<comment type="caution">
    <text evidence="3">The sequence shown here is derived from an EMBL/GenBank/DDBJ whole genome shotgun (WGS) entry which is preliminary data.</text>
</comment>
<dbReference type="InterPro" id="IPR006652">
    <property type="entry name" value="Kelch_1"/>
</dbReference>
<dbReference type="Gene3D" id="2.120.10.80">
    <property type="entry name" value="Kelch-type beta propeller"/>
    <property type="match status" value="2"/>
</dbReference>
<dbReference type="InterPro" id="IPR015915">
    <property type="entry name" value="Kelch-typ_b-propeller"/>
</dbReference>
<evidence type="ECO:0000256" key="2">
    <source>
        <dbReference type="ARBA" id="ARBA00023004"/>
    </source>
</evidence>
<name>A0A427Y5L7_9TREE</name>
<organism evidence="3 4">
    <name type="scientific">Apiotrichum porosum</name>
    <dbReference type="NCBI Taxonomy" id="105984"/>
    <lineage>
        <taxon>Eukaryota</taxon>
        <taxon>Fungi</taxon>
        <taxon>Dikarya</taxon>
        <taxon>Basidiomycota</taxon>
        <taxon>Agaricomycotina</taxon>
        <taxon>Tremellomycetes</taxon>
        <taxon>Trichosporonales</taxon>
        <taxon>Trichosporonaceae</taxon>
        <taxon>Apiotrichum</taxon>
    </lineage>
</organism>
<proteinExistence type="predicted"/>
<reference evidence="3 4" key="1">
    <citation type="submission" date="2018-11" db="EMBL/GenBank/DDBJ databases">
        <title>Genome sequence of Apiotrichum porosum DSM 27194.</title>
        <authorList>
            <person name="Aliyu H."/>
            <person name="Gorte O."/>
            <person name="Ochsenreither K."/>
        </authorList>
    </citation>
    <scope>NUCLEOTIDE SEQUENCE [LARGE SCALE GENOMIC DNA]</scope>
    <source>
        <strain evidence="3 4">DSM 27194</strain>
    </source>
</reference>
<dbReference type="STRING" id="105984.A0A427Y5L7"/>
<evidence type="ECO:0008006" key="5">
    <source>
        <dbReference type="Google" id="ProtNLM"/>
    </source>
</evidence>
<evidence type="ECO:0000313" key="3">
    <source>
        <dbReference type="EMBL" id="RSH86364.1"/>
    </source>
</evidence>
<dbReference type="GO" id="GO:0019760">
    <property type="term" value="P:glucosinolate metabolic process"/>
    <property type="evidence" value="ECO:0007669"/>
    <property type="project" value="UniProtKB-ARBA"/>
</dbReference>
<gene>
    <name evidence="3" type="ORF">EHS24_004613</name>
</gene>